<dbReference type="AlphaFoldDB" id="A0A0S4QMS8"/>
<dbReference type="GO" id="GO:0006635">
    <property type="term" value="P:fatty acid beta-oxidation"/>
    <property type="evidence" value="ECO:0007669"/>
    <property type="project" value="TreeGrafter"/>
</dbReference>
<gene>
    <name evidence="4" type="ORF">Ga0074812_109155</name>
</gene>
<evidence type="ECO:0000313" key="5">
    <source>
        <dbReference type="Proteomes" id="UP000198802"/>
    </source>
</evidence>
<dbReference type="RefSeq" id="WP_207550348.1">
    <property type="nucleotide sequence ID" value="NZ_FAOZ01000009.1"/>
</dbReference>
<reference evidence="5" key="1">
    <citation type="submission" date="2015-11" db="EMBL/GenBank/DDBJ databases">
        <authorList>
            <person name="Varghese N."/>
        </authorList>
    </citation>
    <scope>NUCLEOTIDE SEQUENCE [LARGE SCALE GENOMIC DNA]</scope>
    <source>
        <strain evidence="5">DSM 45899</strain>
    </source>
</reference>
<dbReference type="Proteomes" id="UP000198802">
    <property type="component" value="Unassembled WGS sequence"/>
</dbReference>
<dbReference type="EMBL" id="FAOZ01000009">
    <property type="protein sequence ID" value="CUU56935.1"/>
    <property type="molecule type" value="Genomic_DNA"/>
</dbReference>
<dbReference type="CDD" id="cd03448">
    <property type="entry name" value="HDE_HSD"/>
    <property type="match status" value="1"/>
</dbReference>
<organism evidence="4 5">
    <name type="scientific">Parafrankia irregularis</name>
    <dbReference type="NCBI Taxonomy" id="795642"/>
    <lineage>
        <taxon>Bacteria</taxon>
        <taxon>Bacillati</taxon>
        <taxon>Actinomycetota</taxon>
        <taxon>Actinomycetes</taxon>
        <taxon>Frankiales</taxon>
        <taxon>Frankiaceae</taxon>
        <taxon>Parafrankia</taxon>
    </lineage>
</organism>
<dbReference type="PANTHER" id="PTHR13078:SF56">
    <property type="entry name" value="PEROXISOMAL MULTIFUNCTIONAL ENZYME TYPE 2"/>
    <property type="match status" value="1"/>
</dbReference>
<dbReference type="InterPro" id="IPR002539">
    <property type="entry name" value="MaoC-like_dom"/>
</dbReference>
<dbReference type="Gene3D" id="3.10.129.10">
    <property type="entry name" value="Hotdog Thioesterase"/>
    <property type="match status" value="1"/>
</dbReference>
<evidence type="ECO:0000259" key="3">
    <source>
        <dbReference type="Pfam" id="PF22622"/>
    </source>
</evidence>
<accession>A0A0S4QMS8</accession>
<sequence>MNLDAIGTVAGPVERSWSARDTMLYAVGVGAGYPDPGEELAFTTENSAGVEPRVLPTFALLFTAEGPLDLGVVGPHDPGMVVHGEQRIEWFGPLRPDGRVLLTGRIVDILDKRSGALVVTETTASDPESGTAVVRTRTGVFIRGAGGFGTRTTAAVPAAPAVPVTPDAPPGRAPDHSVTYQTLPNQALLYRLSGDRNPLHSDPVFAAGRGYDRPILHGLCTYGFTCRALLRTLCGSDSSRLRSMYGRFSRPVLPGQALTIDIWVDGPDADGGPATSATFRTSADGMPVLERGRCTFTAAGA</sequence>
<keyword evidence="5" id="KW-1185">Reference proteome</keyword>
<dbReference type="InterPro" id="IPR054357">
    <property type="entry name" value="MFE-2_N"/>
</dbReference>
<dbReference type="SUPFAM" id="SSF54637">
    <property type="entry name" value="Thioesterase/thiol ester dehydrase-isomerase"/>
    <property type="match status" value="2"/>
</dbReference>
<dbReference type="Pfam" id="PF01575">
    <property type="entry name" value="MaoC_dehydratas"/>
    <property type="match status" value="1"/>
</dbReference>
<feature type="domain" description="MaoC-like" evidence="2">
    <location>
        <begin position="169"/>
        <end position="266"/>
    </location>
</feature>
<evidence type="ECO:0000256" key="1">
    <source>
        <dbReference type="ARBA" id="ARBA00005254"/>
    </source>
</evidence>
<evidence type="ECO:0000259" key="2">
    <source>
        <dbReference type="Pfam" id="PF01575"/>
    </source>
</evidence>
<feature type="domain" description="Peroxisomal multifunctional enzyme type 2-like N-terminal" evidence="3">
    <location>
        <begin position="17"/>
        <end position="144"/>
    </location>
</feature>
<dbReference type="PANTHER" id="PTHR13078">
    <property type="entry name" value="PEROXISOMAL MULTIFUNCTIONAL ENZYME TYPE 2-RELATED"/>
    <property type="match status" value="1"/>
</dbReference>
<protein>
    <submittedName>
        <fullName evidence="4">Acyl dehydratase</fullName>
    </submittedName>
</protein>
<dbReference type="GO" id="GO:0003857">
    <property type="term" value="F:(3S)-3-hydroxyacyl-CoA dehydrogenase (NAD+) activity"/>
    <property type="evidence" value="ECO:0007669"/>
    <property type="project" value="TreeGrafter"/>
</dbReference>
<name>A0A0S4QMS8_9ACTN</name>
<dbReference type="InterPro" id="IPR029069">
    <property type="entry name" value="HotDog_dom_sf"/>
</dbReference>
<proteinExistence type="inferred from homology"/>
<evidence type="ECO:0000313" key="4">
    <source>
        <dbReference type="EMBL" id="CUU56935.1"/>
    </source>
</evidence>
<comment type="similarity">
    <text evidence="1">Belongs to the enoyl-CoA hydratase/isomerase family.</text>
</comment>
<dbReference type="Pfam" id="PF22622">
    <property type="entry name" value="MFE-2_hydrat-2_N"/>
    <property type="match status" value="1"/>
</dbReference>
<dbReference type="GO" id="GO:0004300">
    <property type="term" value="F:enoyl-CoA hydratase activity"/>
    <property type="evidence" value="ECO:0007669"/>
    <property type="project" value="TreeGrafter"/>
</dbReference>
<dbReference type="GO" id="GO:0044594">
    <property type="term" value="F:17-beta-hydroxysteroid dehydrogenase (NAD+) activity"/>
    <property type="evidence" value="ECO:0007669"/>
    <property type="project" value="TreeGrafter"/>
</dbReference>